<keyword evidence="5" id="KW-0472">Membrane</keyword>
<feature type="transmembrane region" description="Helical" evidence="5">
    <location>
        <begin position="213"/>
        <end position="234"/>
    </location>
</feature>
<dbReference type="Gene3D" id="1.10.287.130">
    <property type="match status" value="1"/>
</dbReference>
<evidence type="ECO:0000256" key="5">
    <source>
        <dbReference type="PROSITE-ProRule" id="PRU00244"/>
    </source>
</evidence>
<dbReference type="PROSITE" id="PS50113">
    <property type="entry name" value="PAC"/>
    <property type="match status" value="1"/>
</dbReference>
<dbReference type="PROSITE" id="PS50109">
    <property type="entry name" value="HIS_KIN"/>
    <property type="match status" value="1"/>
</dbReference>
<feature type="transmembrane region" description="Helical" evidence="5">
    <location>
        <begin position="78"/>
        <end position="97"/>
    </location>
</feature>
<dbReference type="AlphaFoldDB" id="A0A172WLF5"/>
<evidence type="ECO:0000256" key="3">
    <source>
        <dbReference type="ARBA" id="ARBA00022553"/>
    </source>
</evidence>
<dbReference type="Pfam" id="PF03707">
    <property type="entry name" value="MHYT"/>
    <property type="match status" value="2"/>
</dbReference>
<dbReference type="PANTHER" id="PTHR43065">
    <property type="entry name" value="SENSOR HISTIDINE KINASE"/>
    <property type="match status" value="1"/>
</dbReference>
<dbReference type="PROSITE" id="PS50924">
    <property type="entry name" value="MHYT"/>
    <property type="match status" value="1"/>
</dbReference>
<dbReference type="PROSITE" id="PS50112">
    <property type="entry name" value="PAS"/>
    <property type="match status" value="1"/>
</dbReference>
<dbReference type="SMART" id="SM00448">
    <property type="entry name" value="REC"/>
    <property type="match status" value="1"/>
</dbReference>
<dbReference type="RefSeq" id="WP_064480618.1">
    <property type="nucleotide sequence ID" value="NZ_CP015641.1"/>
</dbReference>
<evidence type="ECO:0000259" key="6">
    <source>
        <dbReference type="PROSITE" id="PS50109"/>
    </source>
</evidence>
<dbReference type="SUPFAM" id="SSF55874">
    <property type="entry name" value="ATPase domain of HSP90 chaperone/DNA topoisomerase II/histidine kinase"/>
    <property type="match status" value="1"/>
</dbReference>
<keyword evidence="3 4" id="KW-0597">Phosphoprotein</keyword>
<dbReference type="SUPFAM" id="SSF52172">
    <property type="entry name" value="CheY-like"/>
    <property type="match status" value="1"/>
</dbReference>
<dbReference type="Gene3D" id="3.30.565.10">
    <property type="entry name" value="Histidine kinase-like ATPase, C-terminal domain"/>
    <property type="match status" value="1"/>
</dbReference>
<dbReference type="InterPro" id="IPR001789">
    <property type="entry name" value="Sig_transdc_resp-reg_receiver"/>
</dbReference>
<feature type="domain" description="Histidine kinase" evidence="6">
    <location>
        <begin position="389"/>
        <end position="604"/>
    </location>
</feature>
<dbReference type="InterPro" id="IPR035965">
    <property type="entry name" value="PAS-like_dom_sf"/>
</dbReference>
<dbReference type="InterPro" id="IPR000014">
    <property type="entry name" value="PAS"/>
</dbReference>
<reference evidence="11 12" key="1">
    <citation type="submission" date="2016-05" db="EMBL/GenBank/DDBJ databases">
        <title>Genome sequence of Pseudomonas stutzeri 273 and identification of the exopolysaccharide biosynthesis locus.</title>
        <authorList>
            <person name="Wu S."/>
            <person name="Sun C."/>
        </authorList>
    </citation>
    <scope>NUCLEOTIDE SEQUENCE [LARGE SCALE GENOMIC DNA]</scope>
    <source>
        <strain evidence="11 12">273</strain>
    </source>
</reference>
<feature type="domain" description="Response regulatory" evidence="7">
    <location>
        <begin position="628"/>
        <end position="738"/>
    </location>
</feature>
<accession>A0A172WLF5</accession>
<dbReference type="Pfam" id="PF02518">
    <property type="entry name" value="HATPase_c"/>
    <property type="match status" value="1"/>
</dbReference>
<evidence type="ECO:0000256" key="4">
    <source>
        <dbReference type="PROSITE-ProRule" id="PRU00169"/>
    </source>
</evidence>
<dbReference type="Pfam" id="PF00512">
    <property type="entry name" value="HisKA"/>
    <property type="match status" value="1"/>
</dbReference>
<gene>
    <name evidence="11" type="ORF">PS273GM_03645</name>
</gene>
<dbReference type="InterPro" id="IPR004358">
    <property type="entry name" value="Sig_transdc_His_kin-like_C"/>
</dbReference>
<dbReference type="InterPro" id="IPR011006">
    <property type="entry name" value="CheY-like_superfamily"/>
</dbReference>
<dbReference type="Gene3D" id="3.30.450.20">
    <property type="entry name" value="PAS domain"/>
    <property type="match status" value="1"/>
</dbReference>
<feature type="transmembrane region" description="Helical" evidence="5">
    <location>
        <begin position="6"/>
        <end position="28"/>
    </location>
</feature>
<proteinExistence type="predicted"/>
<dbReference type="GO" id="GO:0016020">
    <property type="term" value="C:membrane"/>
    <property type="evidence" value="ECO:0007669"/>
    <property type="project" value="UniProtKB-UniRule"/>
</dbReference>
<dbReference type="OrthoDB" id="9772100at2"/>
<feature type="domain" description="PAC" evidence="9">
    <location>
        <begin position="326"/>
        <end position="376"/>
    </location>
</feature>
<keyword evidence="11" id="KW-0808">Transferase</keyword>
<feature type="domain" description="PAS" evidence="8">
    <location>
        <begin position="252"/>
        <end position="300"/>
    </location>
</feature>
<keyword evidence="11" id="KW-0418">Kinase</keyword>
<feature type="transmembrane region" description="Helical" evidence="5">
    <location>
        <begin position="140"/>
        <end position="159"/>
    </location>
</feature>
<evidence type="ECO:0000259" key="8">
    <source>
        <dbReference type="PROSITE" id="PS50112"/>
    </source>
</evidence>
<dbReference type="SMART" id="SM00388">
    <property type="entry name" value="HisKA"/>
    <property type="match status" value="1"/>
</dbReference>
<dbReference type="CDD" id="cd00082">
    <property type="entry name" value="HisKA"/>
    <property type="match status" value="1"/>
</dbReference>
<dbReference type="InterPro" id="IPR036097">
    <property type="entry name" value="HisK_dim/P_sf"/>
</dbReference>
<dbReference type="NCBIfam" id="TIGR00229">
    <property type="entry name" value="sensory_box"/>
    <property type="match status" value="1"/>
</dbReference>
<dbReference type="EC" id="2.7.13.3" evidence="2"/>
<dbReference type="SUPFAM" id="SSF55785">
    <property type="entry name" value="PYP-like sensor domain (PAS domain)"/>
    <property type="match status" value="1"/>
</dbReference>
<dbReference type="EMBL" id="CP015641">
    <property type="protein sequence ID" value="ANF24301.1"/>
    <property type="molecule type" value="Genomic_DNA"/>
</dbReference>
<evidence type="ECO:0000256" key="2">
    <source>
        <dbReference type="ARBA" id="ARBA00012438"/>
    </source>
</evidence>
<dbReference type="Proteomes" id="UP000077787">
    <property type="component" value="Chromosome"/>
</dbReference>
<dbReference type="SUPFAM" id="SSF47384">
    <property type="entry name" value="Homodimeric domain of signal transducing histidine kinase"/>
    <property type="match status" value="1"/>
</dbReference>
<evidence type="ECO:0000259" key="10">
    <source>
        <dbReference type="PROSITE" id="PS50924"/>
    </source>
</evidence>
<dbReference type="GO" id="GO:0000155">
    <property type="term" value="F:phosphorelay sensor kinase activity"/>
    <property type="evidence" value="ECO:0007669"/>
    <property type="project" value="InterPro"/>
</dbReference>
<dbReference type="PRINTS" id="PR00344">
    <property type="entry name" value="BCTRLSENSOR"/>
</dbReference>
<dbReference type="Gene3D" id="3.40.50.2300">
    <property type="match status" value="1"/>
</dbReference>
<dbReference type="PROSITE" id="PS50110">
    <property type="entry name" value="RESPONSE_REGULATORY"/>
    <property type="match status" value="1"/>
</dbReference>
<dbReference type="InterPro" id="IPR003594">
    <property type="entry name" value="HATPase_dom"/>
</dbReference>
<dbReference type="Pfam" id="PF00072">
    <property type="entry name" value="Response_reg"/>
    <property type="match status" value="1"/>
</dbReference>
<dbReference type="SMART" id="SM00387">
    <property type="entry name" value="HATPase_c"/>
    <property type="match status" value="1"/>
</dbReference>
<feature type="transmembrane region" description="Helical" evidence="5">
    <location>
        <begin position="40"/>
        <end position="66"/>
    </location>
</feature>
<feature type="modified residue" description="4-aspartylphosphate" evidence="4">
    <location>
        <position position="678"/>
    </location>
</feature>
<evidence type="ECO:0000259" key="7">
    <source>
        <dbReference type="PROSITE" id="PS50110"/>
    </source>
</evidence>
<dbReference type="InterPro" id="IPR005467">
    <property type="entry name" value="His_kinase_dom"/>
</dbReference>
<comment type="catalytic activity">
    <reaction evidence="1">
        <text>ATP + protein L-histidine = ADP + protein N-phospho-L-histidine.</text>
        <dbReference type="EC" id="2.7.13.3"/>
    </reaction>
</comment>
<protein>
    <recommendedName>
        <fullName evidence="2">histidine kinase</fullName>
        <ecNumber evidence="2">2.7.13.3</ecNumber>
    </recommendedName>
</protein>
<name>A0A172WLF5_STUST</name>
<dbReference type="PANTHER" id="PTHR43065:SF49">
    <property type="entry name" value="HISTIDINE KINASE"/>
    <property type="match status" value="1"/>
</dbReference>
<dbReference type="InterPro" id="IPR005330">
    <property type="entry name" value="MHYT_dom"/>
</dbReference>
<keyword evidence="5" id="KW-1133">Transmembrane helix</keyword>
<dbReference type="InterPro" id="IPR003661">
    <property type="entry name" value="HisK_dim/P_dom"/>
</dbReference>
<evidence type="ECO:0000313" key="11">
    <source>
        <dbReference type="EMBL" id="ANF24301.1"/>
    </source>
</evidence>
<evidence type="ECO:0000313" key="12">
    <source>
        <dbReference type="Proteomes" id="UP000077787"/>
    </source>
</evidence>
<dbReference type="CDD" id="cd00130">
    <property type="entry name" value="PAS"/>
    <property type="match status" value="1"/>
</dbReference>
<organism evidence="11 12">
    <name type="scientific">Stutzerimonas stutzeri</name>
    <name type="common">Pseudomonas stutzeri</name>
    <dbReference type="NCBI Taxonomy" id="316"/>
    <lineage>
        <taxon>Bacteria</taxon>
        <taxon>Pseudomonadati</taxon>
        <taxon>Pseudomonadota</taxon>
        <taxon>Gammaproteobacteria</taxon>
        <taxon>Pseudomonadales</taxon>
        <taxon>Pseudomonadaceae</taxon>
        <taxon>Stutzerimonas</taxon>
    </lineage>
</organism>
<feature type="transmembrane region" description="Helical" evidence="5">
    <location>
        <begin position="109"/>
        <end position="128"/>
    </location>
</feature>
<dbReference type="InterPro" id="IPR000700">
    <property type="entry name" value="PAS-assoc_C"/>
</dbReference>
<feature type="domain" description="MHYT" evidence="10">
    <location>
        <begin position="5"/>
        <end position="194"/>
    </location>
</feature>
<evidence type="ECO:0000256" key="1">
    <source>
        <dbReference type="ARBA" id="ARBA00000085"/>
    </source>
</evidence>
<dbReference type="SMART" id="SM00091">
    <property type="entry name" value="PAS"/>
    <property type="match status" value="1"/>
</dbReference>
<evidence type="ECO:0000259" key="9">
    <source>
        <dbReference type="PROSITE" id="PS50113"/>
    </source>
</evidence>
<feature type="transmembrane region" description="Helical" evidence="5">
    <location>
        <begin position="171"/>
        <end position="193"/>
    </location>
</feature>
<dbReference type="InterPro" id="IPR036890">
    <property type="entry name" value="HATPase_C_sf"/>
</dbReference>
<sequence length="753" mass="80927">MTTTYNVALVSLSILIAIAGSFTALDLASRARASADWIRHAWLCAAAVCMGGSIWSMHFVGMLAFGMPGMQIRYDIPLTLWSLVVPVVVTAVSFLAVASRGLTRTTLGIGGLFMGLGIGAMHYMGMAAMTMHAQLSYDPLWVTISFGIGIGAATVALWLSTRSRRLSLQAISAVAMGFAVAGMHYSAMAGAHFTPLDDATPALPGGGLDLLTLALAVAGSTFVVLFLGLTASMYDRRMASLSEREAAALRQSEERFRELYSKTPLPLHSLDEQGRLESVSDAWLVLMGHRREDVIGRPLINFMTERSARQMLSQDWPVLLKTGEFLNAEYRLVARAGAFIDVLASTRLEQTTQGPLIIGGLVNITERRHAEAALRQAQKMEAIGKLTGGIAHDFNNLLAVVGGNLELLRKRLPQDTTRTAPLIDNALLATQRGASLVQRMLAFARKQELNPSSVVLQDLVLNMRELLRRSVNTNINIETRFPLSLPPAYVDANQLEMVLINLVVNARDAMPTGGTICIEGQLRAAAEGMQEYVALIVRDTGIGMSQETLARATEPFFTTKGPGKGTGLGLSMAHGLVEQSGGSLTIESSPETGTTIELWLPLGVSDQRGVTASDDKVEPALPPVPALTILIVDDDPLVLANTAALLEDMGHQVTSVDGGEAALSVLRQQRAFDILITDQMMPGMTGTQLAKIVRGERPELPILLVSGYAELAEEGRPVHTLAKPFTQHTLSVAISETLGRPSSRTVVPLLSRR</sequence>
<keyword evidence="5" id="KW-0812">Transmembrane</keyword>